<organism evidence="2 3">
    <name type="scientific">Pleurodeles waltl</name>
    <name type="common">Iberian ribbed newt</name>
    <dbReference type="NCBI Taxonomy" id="8319"/>
    <lineage>
        <taxon>Eukaryota</taxon>
        <taxon>Metazoa</taxon>
        <taxon>Chordata</taxon>
        <taxon>Craniata</taxon>
        <taxon>Vertebrata</taxon>
        <taxon>Euteleostomi</taxon>
        <taxon>Amphibia</taxon>
        <taxon>Batrachia</taxon>
        <taxon>Caudata</taxon>
        <taxon>Salamandroidea</taxon>
        <taxon>Salamandridae</taxon>
        <taxon>Pleurodelinae</taxon>
        <taxon>Pleurodeles</taxon>
    </lineage>
</organism>
<dbReference type="EMBL" id="JANPWB010000012">
    <property type="protein sequence ID" value="KAJ1120904.1"/>
    <property type="molecule type" value="Genomic_DNA"/>
</dbReference>
<evidence type="ECO:0000313" key="3">
    <source>
        <dbReference type="Proteomes" id="UP001066276"/>
    </source>
</evidence>
<feature type="region of interest" description="Disordered" evidence="1">
    <location>
        <begin position="153"/>
        <end position="177"/>
    </location>
</feature>
<name>A0AAV7P235_PLEWA</name>
<evidence type="ECO:0000256" key="1">
    <source>
        <dbReference type="SAM" id="MobiDB-lite"/>
    </source>
</evidence>
<comment type="caution">
    <text evidence="2">The sequence shown here is derived from an EMBL/GenBank/DDBJ whole genome shotgun (WGS) entry which is preliminary data.</text>
</comment>
<keyword evidence="3" id="KW-1185">Reference proteome</keyword>
<dbReference type="Proteomes" id="UP001066276">
    <property type="component" value="Chromosome 8"/>
</dbReference>
<accession>A0AAV7P235</accession>
<gene>
    <name evidence="2" type="ORF">NDU88_009052</name>
</gene>
<proteinExistence type="predicted"/>
<evidence type="ECO:0000313" key="2">
    <source>
        <dbReference type="EMBL" id="KAJ1120904.1"/>
    </source>
</evidence>
<protein>
    <submittedName>
        <fullName evidence="2">Uncharacterized protein</fullName>
    </submittedName>
</protein>
<dbReference type="AlphaFoldDB" id="A0AAV7P235"/>
<reference evidence="2" key="1">
    <citation type="journal article" date="2022" name="bioRxiv">
        <title>Sequencing and chromosome-scale assembly of the giantPleurodeles waltlgenome.</title>
        <authorList>
            <person name="Brown T."/>
            <person name="Elewa A."/>
            <person name="Iarovenko S."/>
            <person name="Subramanian E."/>
            <person name="Araus A.J."/>
            <person name="Petzold A."/>
            <person name="Susuki M."/>
            <person name="Suzuki K.-i.T."/>
            <person name="Hayashi T."/>
            <person name="Toyoda A."/>
            <person name="Oliveira C."/>
            <person name="Osipova E."/>
            <person name="Leigh N.D."/>
            <person name="Simon A."/>
            <person name="Yun M.H."/>
        </authorList>
    </citation>
    <scope>NUCLEOTIDE SEQUENCE</scope>
    <source>
        <strain evidence="2">20211129_DDA</strain>
        <tissue evidence="2">Liver</tissue>
    </source>
</reference>
<sequence length="280" mass="31442">MGPIREHHWRLEVHRPQAGRMHWSYKRASGRMHWPLKRASGLMHWPLKRASLESGRAHTTCRPDALALSESITGDCACTHHVQAGCTGSSREHHWRLCVHRPQAGRMHWPWQRASLETERAHTTCRPDALALEESITGGWACTDHRQAGCTGPTRQHQGGCTGPRREHQGGCTGPRREHHWRVDVHTPHADQMHGPHQRASLGTLRAHTSCSRGTHGPYQRASLETVRAHSTCRLDALVLAESITGDCVHRPRAAGVHMGPIREHHCRLGVHTPRAGRMH</sequence>